<dbReference type="PANTHER" id="PTHR43363">
    <property type="entry name" value="HYPOXANTHINE PHOSPHORIBOSYLTRANSFERASE"/>
    <property type="match status" value="1"/>
</dbReference>
<dbReference type="PANTHER" id="PTHR43363:SF1">
    <property type="entry name" value="HYPOXANTHINE-GUANINE PHOSPHORIBOSYLTRANSFERASE"/>
    <property type="match status" value="1"/>
</dbReference>
<dbReference type="InterPro" id="IPR000836">
    <property type="entry name" value="PRTase_dom"/>
</dbReference>
<evidence type="ECO:0000313" key="5">
    <source>
        <dbReference type="Proteomes" id="UP000231466"/>
    </source>
</evidence>
<evidence type="ECO:0000256" key="2">
    <source>
        <dbReference type="ARBA" id="ARBA00022679"/>
    </source>
</evidence>
<evidence type="ECO:0000313" key="4">
    <source>
        <dbReference type="EMBL" id="PIR97761.1"/>
    </source>
</evidence>
<evidence type="ECO:0000256" key="1">
    <source>
        <dbReference type="ARBA" id="ARBA00022676"/>
    </source>
</evidence>
<dbReference type="CDD" id="cd06223">
    <property type="entry name" value="PRTases_typeI"/>
    <property type="match status" value="1"/>
</dbReference>
<reference evidence="5" key="1">
    <citation type="submission" date="2017-09" db="EMBL/GenBank/DDBJ databases">
        <title>Depth-based differentiation of microbial function through sediment-hosted aquifers and enrichment of novel symbionts in the deep terrestrial subsurface.</title>
        <authorList>
            <person name="Probst A.J."/>
            <person name="Ladd B."/>
            <person name="Jarett J.K."/>
            <person name="Geller-Mcgrath D.E."/>
            <person name="Sieber C.M.K."/>
            <person name="Emerson J.B."/>
            <person name="Anantharaman K."/>
            <person name="Thomas B.C."/>
            <person name="Malmstrom R."/>
            <person name="Stieglmeier M."/>
            <person name="Klingl A."/>
            <person name="Woyke T."/>
            <person name="Ryan C.M."/>
            <person name="Banfield J.F."/>
        </authorList>
    </citation>
    <scope>NUCLEOTIDE SEQUENCE [LARGE SCALE GENOMIC DNA]</scope>
</reference>
<dbReference type="SUPFAM" id="SSF53271">
    <property type="entry name" value="PRTase-like"/>
    <property type="match status" value="1"/>
</dbReference>
<dbReference type="Pfam" id="PF00156">
    <property type="entry name" value="Pribosyltran"/>
    <property type="match status" value="1"/>
</dbReference>
<dbReference type="Gene3D" id="3.40.50.2020">
    <property type="match status" value="1"/>
</dbReference>
<comment type="caution">
    <text evidence="4">The sequence shown here is derived from an EMBL/GenBank/DDBJ whole genome shotgun (WGS) entry which is preliminary data.</text>
</comment>
<proteinExistence type="predicted"/>
<feature type="domain" description="Phosphoribosyltransferase" evidence="3">
    <location>
        <begin position="13"/>
        <end position="146"/>
    </location>
</feature>
<evidence type="ECO:0000259" key="3">
    <source>
        <dbReference type="Pfam" id="PF00156"/>
    </source>
</evidence>
<keyword evidence="1" id="KW-0328">Glycosyltransferase</keyword>
<accession>A0A2H0VFA5</accession>
<keyword evidence="2" id="KW-0808">Transferase</keyword>
<dbReference type="InterPro" id="IPR029057">
    <property type="entry name" value="PRTase-like"/>
</dbReference>
<protein>
    <recommendedName>
        <fullName evidence="3">Phosphoribosyltransferase domain-containing protein</fullName>
    </recommendedName>
</protein>
<dbReference type="EMBL" id="PFAH01000010">
    <property type="protein sequence ID" value="PIR97761.1"/>
    <property type="molecule type" value="Genomic_DNA"/>
</dbReference>
<name>A0A2H0VFA5_9BACT</name>
<organism evidence="4 5">
    <name type="scientific">Candidatus Colwellbacteria bacterium CG10_big_fil_rev_8_21_14_0_10_42_22</name>
    <dbReference type="NCBI Taxonomy" id="1974540"/>
    <lineage>
        <taxon>Bacteria</taxon>
        <taxon>Candidatus Colwelliibacteriota</taxon>
    </lineage>
</organism>
<sequence>MEKQDRKIIKISWEEYLRHIQNIYEQVENDGFIPNHIVAISRGSLTIGERVSYLFKKPLVVMAAENWPEGKKMERIRFALHCVYTTEDVSGKILLIDDLTETGDTLKYGKTYLMNKFPNIKEIKTATLFHKTTSIVKPDYFARELEPDETGLIPWILKPTENPEILLID</sequence>
<dbReference type="Proteomes" id="UP000231466">
    <property type="component" value="Unassembled WGS sequence"/>
</dbReference>
<dbReference type="AlphaFoldDB" id="A0A2H0VFA5"/>
<gene>
    <name evidence="4" type="ORF">COT89_03230</name>
</gene>
<dbReference type="GO" id="GO:0016757">
    <property type="term" value="F:glycosyltransferase activity"/>
    <property type="evidence" value="ECO:0007669"/>
    <property type="project" value="UniProtKB-KW"/>
</dbReference>